<name>A0A7M1S286_9BACT</name>
<evidence type="ECO:0000313" key="2">
    <source>
        <dbReference type="Proteomes" id="UP000595074"/>
    </source>
</evidence>
<reference evidence="1 2" key="1">
    <citation type="submission" date="2020-10" db="EMBL/GenBank/DDBJ databases">
        <title>The genome of sulfurovum sp.</title>
        <authorList>
            <person name="Xie S."/>
            <person name="Shao Z."/>
            <person name="Jiang L."/>
        </authorList>
    </citation>
    <scope>NUCLEOTIDE SEQUENCE [LARGE SCALE GENOMIC DNA]</scope>
    <source>
        <strain evidence="1 2">ST-419</strain>
    </source>
</reference>
<dbReference type="EMBL" id="CP063164">
    <property type="protein sequence ID" value="QOR61537.1"/>
    <property type="molecule type" value="Genomic_DNA"/>
</dbReference>
<protein>
    <submittedName>
        <fullName evidence="1">Uncharacterized protein</fullName>
    </submittedName>
</protein>
<accession>A0A7M1S286</accession>
<dbReference type="KEGG" id="sinu:IMZ28_08845"/>
<sequence length="55" mass="6121">MTELESVTAMAVKRKPYIGCGMINPEYAIETTHFLQMISPWGFAEPEAVLLHNPG</sequence>
<keyword evidence="2" id="KW-1185">Reference proteome</keyword>
<proteinExistence type="predicted"/>
<gene>
    <name evidence="1" type="ORF">IMZ28_08845</name>
</gene>
<dbReference type="Proteomes" id="UP000595074">
    <property type="component" value="Chromosome"/>
</dbReference>
<dbReference type="AlphaFoldDB" id="A0A7M1S286"/>
<dbReference type="RefSeq" id="WP_197548227.1">
    <property type="nucleotide sequence ID" value="NZ_CP063164.1"/>
</dbReference>
<evidence type="ECO:0000313" key="1">
    <source>
        <dbReference type="EMBL" id="QOR61537.1"/>
    </source>
</evidence>
<organism evidence="1 2">
    <name type="scientific">Sulfurovum indicum</name>
    <dbReference type="NCBI Taxonomy" id="2779528"/>
    <lineage>
        <taxon>Bacteria</taxon>
        <taxon>Pseudomonadati</taxon>
        <taxon>Campylobacterota</taxon>
        <taxon>Epsilonproteobacteria</taxon>
        <taxon>Campylobacterales</taxon>
        <taxon>Sulfurovaceae</taxon>
        <taxon>Sulfurovum</taxon>
    </lineage>
</organism>